<reference evidence="4" key="1">
    <citation type="submission" date="2016-06" db="UniProtKB">
        <authorList>
            <consortium name="WormBaseParasite"/>
        </authorList>
    </citation>
    <scope>IDENTIFICATION</scope>
</reference>
<protein>
    <submittedName>
        <fullName evidence="2 4">Uncharacterized protein</fullName>
    </submittedName>
</protein>
<evidence type="ECO:0000256" key="1">
    <source>
        <dbReference type="SAM" id="MobiDB-lite"/>
    </source>
</evidence>
<accession>A0A183H459</accession>
<evidence type="ECO:0000313" key="4">
    <source>
        <dbReference type="WBParaSite" id="OFLC_0000226801-mRNA-1"/>
    </source>
</evidence>
<organism evidence="4">
    <name type="scientific">Onchocerca flexuosa</name>
    <dbReference type="NCBI Taxonomy" id="387005"/>
    <lineage>
        <taxon>Eukaryota</taxon>
        <taxon>Metazoa</taxon>
        <taxon>Ecdysozoa</taxon>
        <taxon>Nematoda</taxon>
        <taxon>Chromadorea</taxon>
        <taxon>Rhabditida</taxon>
        <taxon>Spirurina</taxon>
        <taxon>Spiruromorpha</taxon>
        <taxon>Filarioidea</taxon>
        <taxon>Onchocercidae</taxon>
        <taxon>Onchocerca</taxon>
    </lineage>
</organism>
<dbReference type="Proteomes" id="UP000267606">
    <property type="component" value="Unassembled WGS sequence"/>
</dbReference>
<evidence type="ECO:0000313" key="2">
    <source>
        <dbReference type="EMBL" id="VDO32437.1"/>
    </source>
</evidence>
<proteinExistence type="predicted"/>
<keyword evidence="3" id="KW-1185">Reference proteome</keyword>
<gene>
    <name evidence="2" type="ORF">OFLC_LOCUS2269</name>
</gene>
<dbReference type="WBParaSite" id="OFLC_0000226801-mRNA-1">
    <property type="protein sequence ID" value="OFLC_0000226801-mRNA-1"/>
    <property type="gene ID" value="OFLC_0000226801"/>
</dbReference>
<evidence type="ECO:0000313" key="3">
    <source>
        <dbReference type="Proteomes" id="UP000267606"/>
    </source>
</evidence>
<sequence>MEASGTMAHPQNPEGHTHSHNRDISVVGWSQSGRVARRQGGIGSGHHSALGWSFTLTRCDISSAVIGIDLLKYTML</sequence>
<dbReference type="EMBL" id="UZAJ01001267">
    <property type="protein sequence ID" value="VDO32437.1"/>
    <property type="molecule type" value="Genomic_DNA"/>
</dbReference>
<feature type="region of interest" description="Disordered" evidence="1">
    <location>
        <begin position="1"/>
        <end position="24"/>
    </location>
</feature>
<dbReference type="AlphaFoldDB" id="A0A183H459"/>
<name>A0A183H459_9BILA</name>
<reference evidence="2 3" key="2">
    <citation type="submission" date="2018-11" db="EMBL/GenBank/DDBJ databases">
        <authorList>
            <consortium name="Pathogen Informatics"/>
        </authorList>
    </citation>
    <scope>NUCLEOTIDE SEQUENCE [LARGE SCALE GENOMIC DNA]</scope>
</reference>